<organism evidence="5 6">
    <name type="scientific">Bifidobacterium phasiani</name>
    <dbReference type="NCBI Taxonomy" id="2834431"/>
    <lineage>
        <taxon>Bacteria</taxon>
        <taxon>Bacillati</taxon>
        <taxon>Actinomycetota</taxon>
        <taxon>Actinomycetes</taxon>
        <taxon>Bifidobacteriales</taxon>
        <taxon>Bifidobacteriaceae</taxon>
        <taxon>Bifidobacterium</taxon>
    </lineage>
</organism>
<evidence type="ECO:0000313" key="6">
    <source>
        <dbReference type="Proteomes" id="UP000812844"/>
    </source>
</evidence>
<dbReference type="SMART" id="SM00421">
    <property type="entry name" value="HTH_LUXR"/>
    <property type="match status" value="1"/>
</dbReference>
<dbReference type="InterPro" id="IPR000792">
    <property type="entry name" value="Tscrpt_reg_LuxR_C"/>
</dbReference>
<dbReference type="CDD" id="cd06170">
    <property type="entry name" value="LuxR_C_like"/>
    <property type="match status" value="1"/>
</dbReference>
<dbReference type="RefSeq" id="WP_219082790.1">
    <property type="nucleotide sequence ID" value="NZ_JAHBBD010000025.1"/>
</dbReference>
<dbReference type="EMBL" id="JAHBBD010000025">
    <property type="protein sequence ID" value="MBW3083522.1"/>
    <property type="molecule type" value="Genomic_DNA"/>
</dbReference>
<proteinExistence type="predicted"/>
<feature type="domain" description="HTH luxR-type" evidence="4">
    <location>
        <begin position="1"/>
        <end position="65"/>
    </location>
</feature>
<keyword evidence="1" id="KW-0805">Transcription regulation</keyword>
<dbReference type="PANTHER" id="PTHR44688">
    <property type="entry name" value="DNA-BINDING TRANSCRIPTIONAL ACTIVATOR DEVR_DOSR"/>
    <property type="match status" value="1"/>
</dbReference>
<dbReference type="Proteomes" id="UP000812844">
    <property type="component" value="Unassembled WGS sequence"/>
</dbReference>
<evidence type="ECO:0000313" key="5">
    <source>
        <dbReference type="EMBL" id="MBW3083522.1"/>
    </source>
</evidence>
<keyword evidence="3" id="KW-0804">Transcription</keyword>
<keyword evidence="2" id="KW-0238">DNA-binding</keyword>
<evidence type="ECO:0000256" key="2">
    <source>
        <dbReference type="ARBA" id="ARBA00023125"/>
    </source>
</evidence>
<evidence type="ECO:0000259" key="4">
    <source>
        <dbReference type="PROSITE" id="PS50043"/>
    </source>
</evidence>
<dbReference type="Pfam" id="PF00196">
    <property type="entry name" value="GerE"/>
    <property type="match status" value="1"/>
</dbReference>
<evidence type="ECO:0000256" key="1">
    <source>
        <dbReference type="ARBA" id="ARBA00023015"/>
    </source>
</evidence>
<accession>A0ABS6WCR0</accession>
<keyword evidence="6" id="KW-1185">Reference proteome</keyword>
<evidence type="ECO:0000256" key="3">
    <source>
        <dbReference type="ARBA" id="ARBA00023163"/>
    </source>
</evidence>
<dbReference type="PANTHER" id="PTHR44688:SF16">
    <property type="entry name" value="DNA-BINDING TRANSCRIPTIONAL ACTIVATOR DEVR_DOSR"/>
    <property type="match status" value="1"/>
</dbReference>
<comment type="caution">
    <text evidence="5">The sequence shown here is derived from an EMBL/GenBank/DDBJ whole genome shotgun (WGS) entry which is preliminary data.</text>
</comment>
<dbReference type="PROSITE" id="PS50043">
    <property type="entry name" value="HTH_LUXR_2"/>
    <property type="match status" value="1"/>
</dbReference>
<protein>
    <submittedName>
        <fullName evidence="5">Helix-turn-helix transcriptional regulator</fullName>
    </submittedName>
</protein>
<name>A0ABS6WCR0_9BIFI</name>
<gene>
    <name evidence="5" type="ORF">KIH73_09190</name>
</gene>
<sequence length="67" mass="7580">MPGRTYLSASETEILRWYARGLTTRQVSELTGLSANTIKTYTRRAMDELDAATHGQAIAKFIEHDHQ</sequence>
<reference evidence="5 6" key="1">
    <citation type="submission" date="2021-05" db="EMBL/GenBank/DDBJ databases">
        <title>Phylogenetic classification of ten novel species belonging to the genus Bifidobacterium comprising B. colchicus sp. nov., B. abeli sp. nov., B. bicoloris sp. nov., B. guerezis sp. nov., B. rosaliae sp. nov., B. santillanensis sp. nov., B. argentati sp. nov., B. amazzoni sp. nov., B. pluviali sp. nov., and B. pinnaculum sp. nov.</title>
        <authorList>
            <person name="Lugli G.A."/>
            <person name="Ruiz Garcia L."/>
            <person name="Margolles A."/>
            <person name="Ventura M."/>
        </authorList>
    </citation>
    <scope>NUCLEOTIDE SEQUENCE [LARGE SCALE GENOMIC DNA]</scope>
    <source>
        <strain evidence="5 6">6T3</strain>
    </source>
</reference>